<dbReference type="InterPro" id="IPR009057">
    <property type="entry name" value="Homeodomain-like_sf"/>
</dbReference>
<dbReference type="PANTHER" id="PTHR47506:SF1">
    <property type="entry name" value="HTH-TYPE TRANSCRIPTIONAL REGULATOR YJDC"/>
    <property type="match status" value="1"/>
</dbReference>
<sequence>MSQVREAVQDPTSAVRSKENTRSKLVESSVQVFIDFGVDGATVDALTSVAGFTRGAFYSSFRSKVDVFIEAFELVTDRVIADLAGHLAKPDLHENPSAGYLPVLKALRPNAIPWYLLHSEAVSYALRDPSFARHVTVQRRRLRTAVADAFRAAEARGEARLTLDPTLLAETLLGVFMNLMLSEQLDGASDVETTNRVIEAILDTFVDPL</sequence>
<evidence type="ECO:0000256" key="1">
    <source>
        <dbReference type="ARBA" id="ARBA00022491"/>
    </source>
</evidence>
<comment type="caution">
    <text evidence="8">The sequence shown here is derived from an EMBL/GenBank/DDBJ whole genome shotgun (WGS) entry which is preliminary data.</text>
</comment>
<evidence type="ECO:0000256" key="6">
    <source>
        <dbReference type="SAM" id="MobiDB-lite"/>
    </source>
</evidence>
<dbReference type="InterPro" id="IPR036271">
    <property type="entry name" value="Tet_transcr_reg_TetR-rel_C_sf"/>
</dbReference>
<evidence type="ECO:0000313" key="9">
    <source>
        <dbReference type="Proteomes" id="UP000568050"/>
    </source>
</evidence>
<keyword evidence="2" id="KW-0805">Transcription regulation</keyword>
<evidence type="ECO:0000256" key="5">
    <source>
        <dbReference type="PROSITE-ProRule" id="PRU00335"/>
    </source>
</evidence>
<dbReference type="Pfam" id="PF13977">
    <property type="entry name" value="TetR_C_6"/>
    <property type="match status" value="1"/>
</dbReference>
<feature type="region of interest" description="Disordered" evidence="6">
    <location>
        <begin position="1"/>
        <end position="20"/>
    </location>
</feature>
<evidence type="ECO:0000259" key="7">
    <source>
        <dbReference type="PROSITE" id="PS50977"/>
    </source>
</evidence>
<keyword evidence="9" id="KW-1185">Reference proteome</keyword>
<gene>
    <name evidence="8" type="ORF">FHX50_000648</name>
</gene>
<dbReference type="Pfam" id="PF00440">
    <property type="entry name" value="TetR_N"/>
    <property type="match status" value="1"/>
</dbReference>
<dbReference type="GO" id="GO:0003677">
    <property type="term" value="F:DNA binding"/>
    <property type="evidence" value="ECO:0007669"/>
    <property type="project" value="UniProtKB-UniRule"/>
</dbReference>
<evidence type="ECO:0000256" key="2">
    <source>
        <dbReference type="ARBA" id="ARBA00023015"/>
    </source>
</evidence>
<dbReference type="Proteomes" id="UP000568050">
    <property type="component" value="Unassembled WGS sequence"/>
</dbReference>
<dbReference type="PANTHER" id="PTHR47506">
    <property type="entry name" value="TRANSCRIPTIONAL REGULATORY PROTEIN"/>
    <property type="match status" value="1"/>
</dbReference>
<dbReference type="PROSITE" id="PS50977">
    <property type="entry name" value="HTH_TETR_2"/>
    <property type="match status" value="1"/>
</dbReference>
<protein>
    <submittedName>
        <fullName evidence="8">AcrR family transcriptional regulator</fullName>
    </submittedName>
</protein>
<evidence type="ECO:0000256" key="3">
    <source>
        <dbReference type="ARBA" id="ARBA00023125"/>
    </source>
</evidence>
<dbReference type="Gene3D" id="1.10.357.10">
    <property type="entry name" value="Tetracycline Repressor, domain 2"/>
    <property type="match status" value="1"/>
</dbReference>
<dbReference type="EMBL" id="JACHWP010000001">
    <property type="protein sequence ID" value="MBB3022400.1"/>
    <property type="molecule type" value="Genomic_DNA"/>
</dbReference>
<dbReference type="RefSeq" id="WP_183374409.1">
    <property type="nucleotide sequence ID" value="NZ_CBCSFZ010000002.1"/>
</dbReference>
<keyword evidence="4" id="KW-0804">Transcription</keyword>
<keyword evidence="1" id="KW-0678">Repressor</keyword>
<name>A0A839QUE3_9MICO</name>
<dbReference type="InterPro" id="IPR039538">
    <property type="entry name" value="BetI_C"/>
</dbReference>
<reference evidence="8 9" key="1">
    <citation type="submission" date="2020-08" db="EMBL/GenBank/DDBJ databases">
        <title>Sequencing the genomes of 1000 actinobacteria strains.</title>
        <authorList>
            <person name="Klenk H.-P."/>
        </authorList>
    </citation>
    <scope>NUCLEOTIDE SEQUENCE [LARGE SCALE GENOMIC DNA]</scope>
    <source>
        <strain evidence="8 9">DSM 23040</strain>
    </source>
</reference>
<keyword evidence="3 5" id="KW-0238">DNA-binding</keyword>
<dbReference type="SUPFAM" id="SSF46689">
    <property type="entry name" value="Homeodomain-like"/>
    <property type="match status" value="1"/>
</dbReference>
<evidence type="ECO:0000256" key="4">
    <source>
        <dbReference type="ARBA" id="ARBA00023163"/>
    </source>
</evidence>
<dbReference type="InterPro" id="IPR001647">
    <property type="entry name" value="HTH_TetR"/>
</dbReference>
<dbReference type="SUPFAM" id="SSF48498">
    <property type="entry name" value="Tetracyclin repressor-like, C-terminal domain"/>
    <property type="match status" value="1"/>
</dbReference>
<proteinExistence type="predicted"/>
<organism evidence="8 9">
    <name type="scientific">Helcobacillus massiliensis</name>
    <dbReference type="NCBI Taxonomy" id="521392"/>
    <lineage>
        <taxon>Bacteria</taxon>
        <taxon>Bacillati</taxon>
        <taxon>Actinomycetota</taxon>
        <taxon>Actinomycetes</taxon>
        <taxon>Micrococcales</taxon>
        <taxon>Dermabacteraceae</taxon>
        <taxon>Helcobacillus</taxon>
    </lineage>
</organism>
<feature type="DNA-binding region" description="H-T-H motif" evidence="5">
    <location>
        <begin position="42"/>
        <end position="61"/>
    </location>
</feature>
<feature type="domain" description="HTH tetR-type" evidence="7">
    <location>
        <begin position="19"/>
        <end position="79"/>
    </location>
</feature>
<accession>A0A839QUE3</accession>
<evidence type="ECO:0000313" key="8">
    <source>
        <dbReference type="EMBL" id="MBB3022400.1"/>
    </source>
</evidence>
<dbReference type="AlphaFoldDB" id="A0A839QUE3"/>